<accession>A0A6J7GPN2</accession>
<evidence type="ECO:0000313" key="2">
    <source>
        <dbReference type="EMBL" id="CAB5039727.1"/>
    </source>
</evidence>
<dbReference type="SUPFAM" id="SSF53448">
    <property type="entry name" value="Nucleotide-diphospho-sugar transferases"/>
    <property type="match status" value="1"/>
</dbReference>
<organism evidence="1">
    <name type="scientific">freshwater metagenome</name>
    <dbReference type="NCBI Taxonomy" id="449393"/>
    <lineage>
        <taxon>unclassified sequences</taxon>
        <taxon>metagenomes</taxon>
        <taxon>ecological metagenomes</taxon>
    </lineage>
</organism>
<reference evidence="1" key="1">
    <citation type="submission" date="2020-05" db="EMBL/GenBank/DDBJ databases">
        <authorList>
            <person name="Chiriac C."/>
            <person name="Salcher M."/>
            <person name="Ghai R."/>
            <person name="Kavagutti S V."/>
        </authorList>
    </citation>
    <scope>NUCLEOTIDE SEQUENCE</scope>
</reference>
<gene>
    <name evidence="1" type="ORF">UFOPK3495_01277</name>
    <name evidence="2" type="ORF">UFOPK4237_01033</name>
</gene>
<protein>
    <submittedName>
        <fullName evidence="1">Unannotated protein</fullName>
    </submittedName>
</protein>
<evidence type="ECO:0000313" key="1">
    <source>
        <dbReference type="EMBL" id="CAB4906203.1"/>
    </source>
</evidence>
<name>A0A6J7GPN2_9ZZZZ</name>
<dbReference type="EMBL" id="CAFBPZ010000067">
    <property type="protein sequence ID" value="CAB5039727.1"/>
    <property type="molecule type" value="Genomic_DNA"/>
</dbReference>
<dbReference type="AlphaFoldDB" id="A0A6J7GPN2"/>
<dbReference type="InterPro" id="IPR029044">
    <property type="entry name" value="Nucleotide-diphossugar_trans"/>
</dbReference>
<sequence length="223" mass="25061">MTVPTAGGHPDLLENLIRDCGLPPEQIVIVETRPDLELPAGVIRVKDFGPPNIQRWWNLGIDTAQDHGATVVAVLNDDMTVGPNALEELKTELLRTGAAIASPSRPGERIGLNKGRLIPYTPKIWGCLWLLNLNCELRPNEKYVWWFGDHDLDIRARKYFGGVVTKEIQYEHLHPGVGTGSSSKLSDQTQLDAITYQQDYARMQTLTRWVNTPRNTLKKMFGH</sequence>
<proteinExistence type="predicted"/>
<dbReference type="EMBL" id="CAFBMC010000079">
    <property type="protein sequence ID" value="CAB4906203.1"/>
    <property type="molecule type" value="Genomic_DNA"/>
</dbReference>